<dbReference type="OrthoDB" id="3668964at2"/>
<comment type="caution">
    <text evidence="2">The sequence shown here is derived from an EMBL/GenBank/DDBJ whole genome shotgun (WGS) entry which is preliminary data.</text>
</comment>
<organism evidence="2 3">
    <name type="scientific">Dysgonomonas capnocytophagoides</name>
    <dbReference type="NCBI Taxonomy" id="45254"/>
    <lineage>
        <taxon>Bacteria</taxon>
        <taxon>Pseudomonadati</taxon>
        <taxon>Bacteroidota</taxon>
        <taxon>Bacteroidia</taxon>
        <taxon>Bacteroidales</taxon>
        <taxon>Dysgonomonadaceae</taxon>
        <taxon>Dysgonomonas</taxon>
    </lineage>
</organism>
<dbReference type="RefSeq" id="WP_134437119.1">
    <property type="nucleotide sequence ID" value="NZ_SOML01000010.1"/>
</dbReference>
<evidence type="ECO:0000313" key="2">
    <source>
        <dbReference type="EMBL" id="TFD94736.1"/>
    </source>
</evidence>
<dbReference type="PROSITE" id="PS51257">
    <property type="entry name" value="PROKAR_LIPOPROTEIN"/>
    <property type="match status" value="1"/>
</dbReference>
<evidence type="ECO:0000256" key="1">
    <source>
        <dbReference type="SAM" id="SignalP"/>
    </source>
</evidence>
<dbReference type="AlphaFoldDB" id="A0A4Y8KYK1"/>
<dbReference type="Proteomes" id="UP000297861">
    <property type="component" value="Unassembled WGS sequence"/>
</dbReference>
<evidence type="ECO:0008006" key="4">
    <source>
        <dbReference type="Google" id="ProtNLM"/>
    </source>
</evidence>
<accession>A0A4Y8KYK1</accession>
<keyword evidence="3" id="KW-1185">Reference proteome</keyword>
<keyword evidence="1" id="KW-0732">Signal</keyword>
<dbReference type="STRING" id="1121485.GCA_000426485_01738"/>
<dbReference type="EMBL" id="SOML01000010">
    <property type="protein sequence ID" value="TFD94736.1"/>
    <property type="molecule type" value="Genomic_DNA"/>
</dbReference>
<proteinExistence type="predicted"/>
<name>A0A4Y8KYK1_9BACT</name>
<evidence type="ECO:0000313" key="3">
    <source>
        <dbReference type="Proteomes" id="UP000297861"/>
    </source>
</evidence>
<feature type="signal peptide" evidence="1">
    <location>
        <begin position="1"/>
        <end position="19"/>
    </location>
</feature>
<reference evidence="2 3" key="1">
    <citation type="submission" date="2019-03" db="EMBL/GenBank/DDBJ databases">
        <title>San Antonio Military Medical Center submission to MRSN (WRAIR), pending publication.</title>
        <authorList>
            <person name="Blyth D.M."/>
            <person name="Mccarthy S.L."/>
            <person name="Schall S.E."/>
            <person name="Stam J.A."/>
            <person name="Ong A.C."/>
            <person name="Mcgann P.T."/>
        </authorList>
    </citation>
    <scope>NUCLEOTIDE SEQUENCE [LARGE SCALE GENOMIC DNA]</scope>
    <source>
        <strain evidence="2 3">MRSN571793</strain>
    </source>
</reference>
<feature type="chain" id="PRO_5021228124" description="SGNH/GDSL hydrolase family protein" evidence="1">
    <location>
        <begin position="20"/>
        <end position="462"/>
    </location>
</feature>
<sequence length="462" mass="53603">MQTKLILFLMLLSACTASSQNKSNFEPDDKISSGTFINDICLPHKLYMLSDIRNNLFVEPLIKRWRPYNDVVRFGGSTHYTRKLQRVASIDSPVDGDTMLLQLVNTDKFETIKNITSVIETGRPGVGKDTVTISIIGDSFTYGAFFKDALITKGYVPKIRLVGLQEVDGCLGQFDEGRPGWTLQGYFKISKEKSQAYNGFWQPEGNFRYWGSTAYWQLVHNVNRFPDKPWKSTDIFFTKRFYKQAALFDQHSGYKLHPEKNDIMFDNTLEQFVEFDGKEWIKTEYESYHWSFDYGKYLSMWKLKSPSILVEFLGLNDFRDFSNPATINFDTWNNQIELMAKSYLKAVPKGRFVIMIPQSTCGILDNMAGDFTLKQNACMWQLRKNIIDIFDKREADRMYVVDAAIGIDNLDGYKFITDEKYTLPYSEYPDIHKIDVQWGNPHPYPNYPVMGIPLAAFIQKYR</sequence>
<gene>
    <name evidence="2" type="ORF">E2605_15360</name>
</gene>
<protein>
    <recommendedName>
        <fullName evidence="4">SGNH/GDSL hydrolase family protein</fullName>
    </recommendedName>
</protein>